<dbReference type="RefSeq" id="WP_330957730.1">
    <property type="nucleotide sequence ID" value="NZ_JAZGJQ010000002.1"/>
</dbReference>
<reference evidence="1 2" key="1">
    <citation type="submission" date="2024-01" db="EMBL/GenBank/DDBJ databases">
        <title>Description of Olsenella sp. nov., isolated from pig feces.</title>
        <authorList>
            <person name="Chang Y.-H."/>
        </authorList>
    </citation>
    <scope>NUCLEOTIDE SEQUENCE [LARGE SCALE GENOMIC DNA]</scope>
    <source>
        <strain evidence="1 2">YH-ols2223</strain>
    </source>
</reference>
<organism evidence="1 2">
    <name type="scientific">Olsenella absiana</name>
    <dbReference type="NCBI Taxonomy" id="3115222"/>
    <lineage>
        <taxon>Bacteria</taxon>
        <taxon>Bacillati</taxon>
        <taxon>Actinomycetota</taxon>
        <taxon>Coriobacteriia</taxon>
        <taxon>Coriobacteriales</taxon>
        <taxon>Atopobiaceae</taxon>
        <taxon>Olsenella</taxon>
    </lineage>
</organism>
<dbReference type="Proteomes" id="UP001332931">
    <property type="component" value="Unassembled WGS sequence"/>
</dbReference>
<dbReference type="InterPro" id="IPR023214">
    <property type="entry name" value="HAD_sf"/>
</dbReference>
<dbReference type="Gene3D" id="3.40.50.1000">
    <property type="entry name" value="HAD superfamily/HAD-like"/>
    <property type="match status" value="1"/>
</dbReference>
<comment type="caution">
    <text evidence="1">The sequence shown here is derived from an EMBL/GenBank/DDBJ whole genome shotgun (WGS) entry which is preliminary data.</text>
</comment>
<dbReference type="InterPro" id="IPR036412">
    <property type="entry name" value="HAD-like_sf"/>
</dbReference>
<protein>
    <submittedName>
        <fullName evidence="1">ATPase P</fullName>
    </submittedName>
</protein>
<accession>A0ABU7R8N3</accession>
<keyword evidence="2" id="KW-1185">Reference proteome</keyword>
<dbReference type="SUPFAM" id="SSF56784">
    <property type="entry name" value="HAD-like"/>
    <property type="match status" value="1"/>
</dbReference>
<sequence>MITLAIPGRPTIQVSNVVLDYNGTIAYDGRISPEVGLLIRQLAQACNVLVLTADTYGTARRACAELGVEVRTFTSGAASGEKRAIVEGLRGVTASVGNGLNDIEMCDAADFSIGVLDGEGICPALISHVDILARSSEEALALLLNTDRIRATLRA</sequence>
<evidence type="ECO:0000313" key="1">
    <source>
        <dbReference type="EMBL" id="MEE6146964.1"/>
    </source>
</evidence>
<evidence type="ECO:0000313" key="2">
    <source>
        <dbReference type="Proteomes" id="UP001332931"/>
    </source>
</evidence>
<dbReference type="EMBL" id="JAZGJQ010000002">
    <property type="protein sequence ID" value="MEE6146964.1"/>
    <property type="molecule type" value="Genomic_DNA"/>
</dbReference>
<name>A0ABU7R8N3_9ACTN</name>
<gene>
    <name evidence="1" type="ORF">VXJ25_02975</name>
</gene>
<proteinExistence type="predicted"/>